<protein>
    <submittedName>
        <fullName evidence="5">DUF3048 domain-containing protein</fullName>
    </submittedName>
</protein>
<feature type="signal peptide" evidence="2">
    <location>
        <begin position="1"/>
        <end position="19"/>
    </location>
</feature>
<feature type="domain" description="DUF3048" evidence="3">
    <location>
        <begin position="72"/>
        <end position="210"/>
    </location>
</feature>
<gene>
    <name evidence="5" type="ORF">J3A84_05740</name>
</gene>
<keyword evidence="6" id="KW-1185">Reference proteome</keyword>
<dbReference type="InterPro" id="IPR023158">
    <property type="entry name" value="YerB-like_sf"/>
</dbReference>
<comment type="caution">
    <text evidence="5">The sequence shown here is derived from an EMBL/GenBank/DDBJ whole genome shotgun (WGS) entry which is preliminary data.</text>
</comment>
<dbReference type="Pfam" id="PF11258">
    <property type="entry name" value="DUF3048"/>
    <property type="match status" value="1"/>
</dbReference>
<proteinExistence type="predicted"/>
<evidence type="ECO:0000259" key="3">
    <source>
        <dbReference type="Pfam" id="PF11258"/>
    </source>
</evidence>
<keyword evidence="2" id="KW-0732">Signal</keyword>
<dbReference type="SUPFAM" id="SSF159774">
    <property type="entry name" value="YerB-like"/>
    <property type="match status" value="1"/>
</dbReference>
<dbReference type="PROSITE" id="PS51257">
    <property type="entry name" value="PROKAR_LIPOPROTEIN"/>
    <property type="match status" value="1"/>
</dbReference>
<feature type="chain" id="PRO_5038459658" evidence="2">
    <location>
        <begin position="20"/>
        <end position="359"/>
    </location>
</feature>
<feature type="compositionally biased region" description="Acidic residues" evidence="1">
    <location>
        <begin position="37"/>
        <end position="53"/>
    </location>
</feature>
<dbReference type="Gene3D" id="3.50.90.10">
    <property type="entry name" value="YerB-like"/>
    <property type="match status" value="1"/>
</dbReference>
<evidence type="ECO:0000256" key="1">
    <source>
        <dbReference type="SAM" id="MobiDB-lite"/>
    </source>
</evidence>
<dbReference type="Proteomes" id="UP000664218">
    <property type="component" value="Unassembled WGS sequence"/>
</dbReference>
<feature type="compositionally biased region" description="Basic and acidic residues" evidence="1">
    <location>
        <begin position="54"/>
        <end position="63"/>
    </location>
</feature>
<sequence>MKKIAIIVSVLLLSVGLSACGKEEVPEGPMETPVETPAEEEPEEEPVEEPVEEPEVREKHHYDSPQPGLSPLTGLPYEGDGKVIMVQIENTEAARPHSGLAEAGLIYEMEVESTITRLTAFFHGSYPEKVGPVRSARKQHMFLWSEWNYLYVFYGGSTPEGQNIYNWMRDLDITARRVDGMRDTIGFSRSADRKAPHNAYTNLDTIMEEAYDFEPYDRTLYYADGAGVDGERAVKVSLSYRSDNKVTYEYDEERAEYLRFINGKPMMDKESDEQIAVKNIIVQHTNHYHVTGTVYTNMDLVGTGDAEYFIDGVMKKGTWERRDEGVMTRYFDEEGNEIPFEPGKTFIQIMRNDSEVHFE</sequence>
<dbReference type="AlphaFoldDB" id="A0A939KJ06"/>
<dbReference type="Pfam" id="PF17479">
    <property type="entry name" value="DUF3048_C"/>
    <property type="match status" value="1"/>
</dbReference>
<name>A0A939KJ06_9CLOT</name>
<dbReference type="RefSeq" id="WP_207599046.1">
    <property type="nucleotide sequence ID" value="NZ_JAFNJU010000003.1"/>
</dbReference>
<evidence type="ECO:0000256" key="2">
    <source>
        <dbReference type="SAM" id="SignalP"/>
    </source>
</evidence>
<evidence type="ECO:0000259" key="4">
    <source>
        <dbReference type="Pfam" id="PF17479"/>
    </source>
</evidence>
<feature type="region of interest" description="Disordered" evidence="1">
    <location>
        <begin position="22"/>
        <end position="73"/>
    </location>
</feature>
<dbReference type="InterPro" id="IPR021416">
    <property type="entry name" value="DUF3048_N"/>
</dbReference>
<dbReference type="EMBL" id="JAFNJU010000003">
    <property type="protein sequence ID" value="MBO1264541.1"/>
    <property type="molecule type" value="Genomic_DNA"/>
</dbReference>
<evidence type="ECO:0000313" key="6">
    <source>
        <dbReference type="Proteomes" id="UP000664218"/>
    </source>
</evidence>
<evidence type="ECO:0000313" key="5">
    <source>
        <dbReference type="EMBL" id="MBO1264541.1"/>
    </source>
</evidence>
<feature type="domain" description="DUF3048" evidence="4">
    <location>
        <begin position="237"/>
        <end position="347"/>
    </location>
</feature>
<reference evidence="5" key="1">
    <citation type="submission" date="2021-03" db="EMBL/GenBank/DDBJ databases">
        <title>Proteiniclasticum marinus sp. nov., isolated from tidal flat sediment.</title>
        <authorList>
            <person name="Namirimu T."/>
            <person name="Yang J.-A."/>
            <person name="Yang S.-H."/>
            <person name="Kim Y.-J."/>
            <person name="Kwon K.K."/>
        </authorList>
    </citation>
    <scope>NUCLEOTIDE SEQUENCE</scope>
    <source>
        <strain evidence="5">SCR006</strain>
    </source>
</reference>
<accession>A0A939KJ06</accession>
<organism evidence="5 6">
    <name type="scientific">Proteiniclasticum aestuarii</name>
    <dbReference type="NCBI Taxonomy" id="2817862"/>
    <lineage>
        <taxon>Bacteria</taxon>
        <taxon>Bacillati</taxon>
        <taxon>Bacillota</taxon>
        <taxon>Clostridia</taxon>
        <taxon>Eubacteriales</taxon>
        <taxon>Clostridiaceae</taxon>
        <taxon>Proteiniclasticum</taxon>
    </lineage>
</organism>
<dbReference type="InterPro" id="IPR035328">
    <property type="entry name" value="DUF3048_C"/>
</dbReference>